<protein>
    <submittedName>
        <fullName evidence="1">Uncharacterized protein</fullName>
    </submittedName>
</protein>
<evidence type="ECO:0000313" key="2">
    <source>
        <dbReference type="Proteomes" id="UP000019812"/>
    </source>
</evidence>
<name>A0A084XUN7_9PROT</name>
<accession>A0A084XUN7</accession>
<dbReference type="STRING" id="1457154.CAPSK01_004550"/>
<comment type="caution">
    <text evidence="1">The sequence shown here is derived from an EMBL/GenBank/DDBJ whole genome shotgun (WGS) entry which is preliminary data.</text>
</comment>
<dbReference type="EMBL" id="JDSS02000049">
    <property type="protein sequence ID" value="KFB66181.1"/>
    <property type="molecule type" value="Genomic_DNA"/>
</dbReference>
<evidence type="ECO:0000313" key="1">
    <source>
        <dbReference type="EMBL" id="KFB66181.1"/>
    </source>
</evidence>
<dbReference type="Proteomes" id="UP000019812">
    <property type="component" value="Unassembled WGS sequence"/>
</dbReference>
<organism evidence="1 2">
    <name type="scientific">Candidatus Accumulibacter vicinus</name>
    <dbReference type="NCBI Taxonomy" id="2954382"/>
    <lineage>
        <taxon>Bacteria</taxon>
        <taxon>Pseudomonadati</taxon>
        <taxon>Pseudomonadota</taxon>
        <taxon>Betaproteobacteria</taxon>
        <taxon>Candidatus Accumulibacter</taxon>
    </lineage>
</organism>
<reference evidence="1 2" key="1">
    <citation type="submission" date="2014-07" db="EMBL/GenBank/DDBJ databases">
        <title>Expanding our view of genomic diversity in Candidatus Accumulibacter clades.</title>
        <authorList>
            <person name="Skennerton C.T."/>
            <person name="Barr J.J."/>
            <person name="Slater F.R."/>
            <person name="Bond P.L."/>
            <person name="Tyson G.W."/>
        </authorList>
    </citation>
    <scope>NUCLEOTIDE SEQUENCE [LARGE SCALE GENOMIC DNA]</scope>
    <source>
        <strain evidence="2">SK-01</strain>
    </source>
</reference>
<proteinExistence type="predicted"/>
<gene>
    <name evidence="1" type="ORF">CAPSK01_004550</name>
</gene>
<sequence>MGSAERARAVMGGRSVQSVVNDGRDPLYRLARVGDGAAHALVGHAGVNRAYEAAKQPGGDHHGLVQRYAGEGTRQVEKALRSLDKRIAVHHDKIANPAKYVSFGTTSKEVWYLVNSFWPKEIKTLAADSEVLRGILAERTNGQ</sequence>
<dbReference type="AlphaFoldDB" id="A0A084XUN7"/>